<dbReference type="EMBL" id="CAEY01000286">
    <property type="status" value="NOT_ANNOTATED_CDS"/>
    <property type="molecule type" value="Genomic_DNA"/>
</dbReference>
<feature type="region of interest" description="Disordered" evidence="1">
    <location>
        <begin position="649"/>
        <end position="702"/>
    </location>
</feature>
<feature type="compositionally biased region" description="Polar residues" evidence="1">
    <location>
        <begin position="592"/>
        <end position="612"/>
    </location>
</feature>
<feature type="region of interest" description="Disordered" evidence="1">
    <location>
        <begin position="306"/>
        <end position="336"/>
    </location>
</feature>
<dbReference type="AlphaFoldDB" id="T1KP47"/>
<name>T1KP47_TETUR</name>
<dbReference type="EnsemblMetazoa" id="tetur16g03400.1">
    <property type="protein sequence ID" value="tetur16g03400.1"/>
    <property type="gene ID" value="tetur16g03400"/>
</dbReference>
<feature type="compositionally biased region" description="Polar residues" evidence="1">
    <location>
        <begin position="652"/>
        <end position="661"/>
    </location>
</feature>
<evidence type="ECO:0000313" key="2">
    <source>
        <dbReference type="EnsemblMetazoa" id="tetur16g03400.1"/>
    </source>
</evidence>
<evidence type="ECO:0000313" key="3">
    <source>
        <dbReference type="Proteomes" id="UP000015104"/>
    </source>
</evidence>
<reference evidence="2" key="2">
    <citation type="submission" date="2015-06" db="UniProtKB">
        <authorList>
            <consortium name="EnsemblMetazoa"/>
        </authorList>
    </citation>
    <scope>IDENTIFICATION</scope>
</reference>
<protein>
    <submittedName>
        <fullName evidence="2">Uncharacterized protein</fullName>
    </submittedName>
</protein>
<feature type="compositionally biased region" description="Polar residues" evidence="1">
    <location>
        <begin position="671"/>
        <end position="696"/>
    </location>
</feature>
<keyword evidence="3" id="KW-1185">Reference proteome</keyword>
<dbReference type="HOGENOM" id="CLU_396555_0_0_1"/>
<evidence type="ECO:0000256" key="1">
    <source>
        <dbReference type="SAM" id="MobiDB-lite"/>
    </source>
</evidence>
<reference evidence="3" key="1">
    <citation type="submission" date="2011-08" db="EMBL/GenBank/DDBJ databases">
        <authorList>
            <person name="Rombauts S."/>
        </authorList>
    </citation>
    <scope>NUCLEOTIDE SEQUENCE</scope>
    <source>
        <strain evidence="3">London</strain>
    </source>
</reference>
<feature type="compositionally biased region" description="Polar residues" evidence="1">
    <location>
        <begin position="619"/>
        <end position="635"/>
    </location>
</feature>
<organism evidence="2 3">
    <name type="scientific">Tetranychus urticae</name>
    <name type="common">Two-spotted spider mite</name>
    <dbReference type="NCBI Taxonomy" id="32264"/>
    <lineage>
        <taxon>Eukaryota</taxon>
        <taxon>Metazoa</taxon>
        <taxon>Ecdysozoa</taxon>
        <taxon>Arthropoda</taxon>
        <taxon>Chelicerata</taxon>
        <taxon>Arachnida</taxon>
        <taxon>Acari</taxon>
        <taxon>Acariformes</taxon>
        <taxon>Trombidiformes</taxon>
        <taxon>Prostigmata</taxon>
        <taxon>Eleutherengona</taxon>
        <taxon>Raphignathae</taxon>
        <taxon>Tetranychoidea</taxon>
        <taxon>Tetranychidae</taxon>
        <taxon>Tetranychus</taxon>
    </lineage>
</organism>
<sequence>MTEIVPSPSESDYTILIEDASVIVKDCDGADKGFRIIPAIYFTKDRTEIGKAIKDSKEWPDPTGICASVIIVYYDNESKCTSKLRLITAGPLIMSTSKKKASSDHGHVEKRVTRRVQNSMDNYPLDNCEITSGFNSMKRYLESLSSKFETMNKNFSERLSRIEDKLEENPTRQYRDQSLNITDQALSIMAECRADSKWRKRIKTMTWDSLNEEKTEEIRKLLLKSNKSASKTAISIAQVVFGEKLKTHILGDNGKLVRAPREGERQEVIPKVEEDILKAILFSFGHEFFSDPTNWEVLVRGPVNQSGRERKRKRYSPSEVCSKVNLPPDGTETSTQIPEDLVSSRKRQRLGPDELLLLKMEDYLNDFEQNFPSALKAILEDLNNRLVNLEVKLAQLPTNISPCHGNTMFNMNPEYPIEWKFKCPKDFTDYIETRLNQIKHDPEWRKNFQCIEFSGFSAESKERVIAILTKEKANASRLVNAIAKEIIGKEKLTMFTLGSHGMPVVVGASKLLARPPLGEDDENKLRQVLGFIDKLFVSREGWEILVRKPVNQMGREFKRNRRSDPINVGSLECEPDITTLPSSTHVMAISHGSDSSNLPVSTLDTRKSSSVQKEGDGSKSLTNPNHSPVPQTYSSSSYFSRNYDFLKDFDTRSPSTGSRNEFLSKERNEIGKNNLQSKDSSPISSHGHNDTSSASRFTKKWC</sequence>
<feature type="region of interest" description="Disordered" evidence="1">
    <location>
        <begin position="587"/>
        <end position="635"/>
    </location>
</feature>
<proteinExistence type="predicted"/>
<dbReference type="Proteomes" id="UP000015104">
    <property type="component" value="Unassembled WGS sequence"/>
</dbReference>
<accession>T1KP47</accession>